<proteinExistence type="predicted"/>
<sequence>MKKTAIAMLFAPAILAGCAASSGQGTSMDVTVDNMQNHNWVLESVDGKALDLPEGFAAPNLEIGEAFAANGHGGCNRYFGQAELKGDQFRIDKMATTMMACPEPAMTLEGVMSNVLGNWSSVELGKQHLVLKNSDHTLRFQLTDGTN</sequence>
<reference evidence="3 4" key="1">
    <citation type="submission" date="2016-10" db="EMBL/GenBank/DDBJ databases">
        <authorList>
            <person name="de Groot N.N."/>
        </authorList>
    </citation>
    <scope>NUCLEOTIDE SEQUENCE [LARGE SCALE GENOMIC DNA]</scope>
    <source>
        <strain evidence="3 4">DSM 15893</strain>
    </source>
</reference>
<dbReference type="InterPro" id="IPR038670">
    <property type="entry name" value="HslJ-like_sf"/>
</dbReference>
<dbReference type="EMBL" id="FOWR01000002">
    <property type="protein sequence ID" value="SFO77790.1"/>
    <property type="molecule type" value="Genomic_DNA"/>
</dbReference>
<dbReference type="InterPro" id="IPR005184">
    <property type="entry name" value="DUF306_Meta_HslJ"/>
</dbReference>
<dbReference type="RefSeq" id="WP_074925086.1">
    <property type="nucleotide sequence ID" value="NZ_FOWR01000002.1"/>
</dbReference>
<dbReference type="AlphaFoldDB" id="A0A1I5JYH3"/>
<evidence type="ECO:0000313" key="4">
    <source>
        <dbReference type="Proteomes" id="UP000182692"/>
    </source>
</evidence>
<dbReference type="Gene3D" id="2.40.128.270">
    <property type="match status" value="1"/>
</dbReference>
<dbReference type="PANTHER" id="PTHR35535:SF1">
    <property type="entry name" value="HEAT SHOCK PROTEIN HSLJ"/>
    <property type="match status" value="1"/>
</dbReference>
<gene>
    <name evidence="3" type="ORF">SAMN03084138_00417</name>
</gene>
<name>A0A1I5JYH3_9GAMM</name>
<keyword evidence="1" id="KW-0732">Signal</keyword>
<dbReference type="GeneID" id="35872946"/>
<feature type="signal peptide" evidence="1">
    <location>
        <begin position="1"/>
        <end position="19"/>
    </location>
</feature>
<dbReference type="PANTHER" id="PTHR35535">
    <property type="entry name" value="HEAT SHOCK PROTEIN HSLJ"/>
    <property type="match status" value="1"/>
</dbReference>
<dbReference type="PROSITE" id="PS51257">
    <property type="entry name" value="PROKAR_LIPOPROTEIN"/>
    <property type="match status" value="1"/>
</dbReference>
<dbReference type="OrthoDB" id="5600341at2"/>
<evidence type="ECO:0000259" key="2">
    <source>
        <dbReference type="Pfam" id="PF03724"/>
    </source>
</evidence>
<dbReference type="Pfam" id="PF03724">
    <property type="entry name" value="META"/>
    <property type="match status" value="1"/>
</dbReference>
<dbReference type="STRING" id="1121869.SAMN03084138_00417"/>
<dbReference type="InterPro" id="IPR053147">
    <property type="entry name" value="Hsp_HslJ-like"/>
</dbReference>
<feature type="domain" description="DUF306" evidence="2">
    <location>
        <begin position="34"/>
        <end position="140"/>
    </location>
</feature>
<accession>A0A1I5JYH3</accession>
<dbReference type="Proteomes" id="UP000182692">
    <property type="component" value="Unassembled WGS sequence"/>
</dbReference>
<evidence type="ECO:0000313" key="3">
    <source>
        <dbReference type="EMBL" id="SFO77790.1"/>
    </source>
</evidence>
<feature type="chain" id="PRO_5010307911" evidence="1">
    <location>
        <begin position="20"/>
        <end position="147"/>
    </location>
</feature>
<keyword evidence="3" id="KW-0346">Stress response</keyword>
<evidence type="ECO:0000256" key="1">
    <source>
        <dbReference type="SAM" id="SignalP"/>
    </source>
</evidence>
<protein>
    <submittedName>
        <fullName evidence="3">Heat shock protein HslJ</fullName>
    </submittedName>
</protein>
<organism evidence="3 4">
    <name type="scientific">Enterovibrio norvegicus DSM 15893</name>
    <dbReference type="NCBI Taxonomy" id="1121869"/>
    <lineage>
        <taxon>Bacteria</taxon>
        <taxon>Pseudomonadati</taxon>
        <taxon>Pseudomonadota</taxon>
        <taxon>Gammaproteobacteria</taxon>
        <taxon>Vibrionales</taxon>
        <taxon>Vibrionaceae</taxon>
        <taxon>Enterovibrio</taxon>
    </lineage>
</organism>